<organism evidence="1 2">
    <name type="scientific">Sphaerosporella brunnea</name>
    <dbReference type="NCBI Taxonomy" id="1250544"/>
    <lineage>
        <taxon>Eukaryota</taxon>
        <taxon>Fungi</taxon>
        <taxon>Dikarya</taxon>
        <taxon>Ascomycota</taxon>
        <taxon>Pezizomycotina</taxon>
        <taxon>Pezizomycetes</taxon>
        <taxon>Pezizales</taxon>
        <taxon>Pyronemataceae</taxon>
        <taxon>Sphaerosporella</taxon>
    </lineage>
</organism>
<dbReference type="AlphaFoldDB" id="A0A5J5EMG3"/>
<evidence type="ECO:0000313" key="2">
    <source>
        <dbReference type="Proteomes" id="UP000326924"/>
    </source>
</evidence>
<dbReference type="EMBL" id="VXIS01000222">
    <property type="protein sequence ID" value="KAA8896217.1"/>
    <property type="molecule type" value="Genomic_DNA"/>
</dbReference>
<keyword evidence="2" id="KW-1185">Reference proteome</keyword>
<name>A0A5J5EMG3_9PEZI</name>
<dbReference type="OrthoDB" id="2364732at2759"/>
<comment type="caution">
    <text evidence="1">The sequence shown here is derived from an EMBL/GenBank/DDBJ whole genome shotgun (WGS) entry which is preliminary data.</text>
</comment>
<dbReference type="InParanoid" id="A0A5J5EMG3"/>
<accession>A0A5J5EMG3</accession>
<proteinExistence type="predicted"/>
<protein>
    <submittedName>
        <fullName evidence="1">Uncharacterized protein</fullName>
    </submittedName>
</protein>
<dbReference type="Proteomes" id="UP000326924">
    <property type="component" value="Unassembled WGS sequence"/>
</dbReference>
<evidence type="ECO:0000313" key="1">
    <source>
        <dbReference type="EMBL" id="KAA8896217.1"/>
    </source>
</evidence>
<gene>
    <name evidence="1" type="ORF">FN846DRAFT_1023961</name>
</gene>
<sequence>MYIRKHREIPERAAGCTFPELLGGQSKIVLFFDKTHNPYCDDMLWREFFKSVNRFSGPYIPMFCSFGSARPNSTSKDNSDSWQTPLSFGNNQAVSLDPRGLGMGSELGLLLSFGDARDVNPWAERSNPHLPELDDEFRNFLISFSHGHVGCLTVMLEIIPSCVAVQYWTAKAPYHSN</sequence>
<reference evidence="1 2" key="1">
    <citation type="submission" date="2019-09" db="EMBL/GenBank/DDBJ databases">
        <title>Draft genome of the ectomycorrhizal ascomycete Sphaerosporella brunnea.</title>
        <authorList>
            <consortium name="DOE Joint Genome Institute"/>
            <person name="Benucci G.M."/>
            <person name="Marozzi G."/>
            <person name="Antonielli L."/>
            <person name="Sanchez S."/>
            <person name="Marco P."/>
            <person name="Wang X."/>
            <person name="Falini L.B."/>
            <person name="Barry K."/>
            <person name="Haridas S."/>
            <person name="Lipzen A."/>
            <person name="Labutti K."/>
            <person name="Grigoriev I.V."/>
            <person name="Murat C."/>
            <person name="Martin F."/>
            <person name="Albertini E."/>
            <person name="Donnini D."/>
            <person name="Bonito G."/>
        </authorList>
    </citation>
    <scope>NUCLEOTIDE SEQUENCE [LARGE SCALE GENOMIC DNA]</scope>
    <source>
        <strain evidence="1 2">Sb_GMNB300</strain>
    </source>
</reference>